<comment type="subcellular location">
    <subcellularLocation>
        <location evidence="7">Cell outer membrane</location>
    </subcellularLocation>
    <subcellularLocation>
        <location evidence="7">Bacterial flagellum basal body</location>
    </subcellularLocation>
</comment>
<comment type="function">
    <text evidence="1 7">Assembles around the rod to form the L-ring and probably protects the motor/basal body from shearing forces during rotation.</text>
</comment>
<dbReference type="Pfam" id="PF02107">
    <property type="entry name" value="FlgH"/>
    <property type="match status" value="1"/>
</dbReference>
<evidence type="ECO:0000256" key="4">
    <source>
        <dbReference type="ARBA" id="ARBA00023136"/>
    </source>
</evidence>
<keyword evidence="10" id="KW-1185">Reference proteome</keyword>
<evidence type="ECO:0000256" key="5">
    <source>
        <dbReference type="ARBA" id="ARBA00023143"/>
    </source>
</evidence>
<keyword evidence="8" id="KW-0812">Transmembrane</keyword>
<evidence type="ECO:0000256" key="6">
    <source>
        <dbReference type="ARBA" id="ARBA00023237"/>
    </source>
</evidence>
<gene>
    <name evidence="7" type="primary">flgH</name>
    <name evidence="9" type="ORF">POM99_13710</name>
</gene>
<dbReference type="Proteomes" id="UP001222770">
    <property type="component" value="Unassembled WGS sequence"/>
</dbReference>
<keyword evidence="9" id="KW-0966">Cell projection</keyword>
<keyword evidence="6 7" id="KW-0998">Cell outer membrane</keyword>
<organism evidence="9 10">
    <name type="scientific">Novosphingobium cyanobacteriorum</name>
    <dbReference type="NCBI Taxonomy" id="3024215"/>
    <lineage>
        <taxon>Bacteria</taxon>
        <taxon>Pseudomonadati</taxon>
        <taxon>Pseudomonadota</taxon>
        <taxon>Alphaproteobacteria</taxon>
        <taxon>Sphingomonadales</taxon>
        <taxon>Sphingomonadaceae</taxon>
        <taxon>Novosphingobium</taxon>
    </lineage>
</organism>
<keyword evidence="4 7" id="KW-0472">Membrane</keyword>
<keyword evidence="9" id="KW-0969">Cilium</keyword>
<keyword evidence="5 7" id="KW-0975">Bacterial flagellum</keyword>
<accession>A0ABT6CL70</accession>
<keyword evidence="8" id="KW-1133">Transmembrane helix</keyword>
<dbReference type="PRINTS" id="PR01008">
    <property type="entry name" value="FLGLRINGFLGH"/>
</dbReference>
<evidence type="ECO:0000256" key="7">
    <source>
        <dbReference type="HAMAP-Rule" id="MF_00415"/>
    </source>
</evidence>
<evidence type="ECO:0000313" key="10">
    <source>
        <dbReference type="Proteomes" id="UP001222770"/>
    </source>
</evidence>
<comment type="caution">
    <text evidence="9">The sequence shown here is derived from an EMBL/GenBank/DDBJ whole genome shotgun (WGS) entry which is preliminary data.</text>
</comment>
<feature type="transmembrane region" description="Helical" evidence="8">
    <location>
        <begin position="24"/>
        <end position="47"/>
    </location>
</feature>
<dbReference type="PANTHER" id="PTHR34933">
    <property type="entry name" value="FLAGELLAR L-RING PROTEIN"/>
    <property type="match status" value="1"/>
</dbReference>
<evidence type="ECO:0000256" key="1">
    <source>
        <dbReference type="ARBA" id="ARBA00002591"/>
    </source>
</evidence>
<evidence type="ECO:0000256" key="2">
    <source>
        <dbReference type="ARBA" id="ARBA00006929"/>
    </source>
</evidence>
<evidence type="ECO:0000256" key="8">
    <source>
        <dbReference type="SAM" id="Phobius"/>
    </source>
</evidence>
<dbReference type="PANTHER" id="PTHR34933:SF1">
    <property type="entry name" value="FLAGELLAR L-RING PROTEIN"/>
    <property type="match status" value="1"/>
</dbReference>
<sequence>MHSPFDSRFDLPMVVPVQPQERPLGLRVLAVIVVPAAIALAVAYPALAHARVKPSEGFAPTMPQAAPVRPADGSIFNVNNGYAALVEGRRAHAVGDPLTIVLVESLTTSKSAAGKKQKNGSFSFTPPSAGPLSFINPNALNPSGSASFNGQGNASQTSTLGGQVSVTIAEVRPNGTALVKGEKRLLLSQGQEWVQFSGIVRLGDIDADNSIVSTRVADARIEYAGNGTITSASREGWLGRFFNAINPF</sequence>
<protein>
    <recommendedName>
        <fullName evidence="7">Flagellar L-ring protein</fullName>
    </recommendedName>
    <alternativeName>
        <fullName evidence="7">Basal body L-ring protein</fullName>
    </alternativeName>
</protein>
<evidence type="ECO:0000313" key="9">
    <source>
        <dbReference type="EMBL" id="MDF8334264.1"/>
    </source>
</evidence>
<name>A0ABT6CL70_9SPHN</name>
<keyword evidence="9" id="KW-0282">Flagellum</keyword>
<keyword evidence="3" id="KW-0732">Signal</keyword>
<proteinExistence type="inferred from homology"/>
<dbReference type="EMBL" id="JAROCY010000012">
    <property type="protein sequence ID" value="MDF8334264.1"/>
    <property type="molecule type" value="Genomic_DNA"/>
</dbReference>
<comment type="similarity">
    <text evidence="2 7">Belongs to the FlgH family.</text>
</comment>
<dbReference type="InterPro" id="IPR000527">
    <property type="entry name" value="Flag_Lring"/>
</dbReference>
<dbReference type="HAMAP" id="MF_00415">
    <property type="entry name" value="FlgH"/>
    <property type="match status" value="1"/>
</dbReference>
<evidence type="ECO:0000256" key="3">
    <source>
        <dbReference type="ARBA" id="ARBA00022729"/>
    </source>
</evidence>
<reference evidence="9 10" key="1">
    <citation type="submission" date="2023-03" db="EMBL/GenBank/DDBJ databases">
        <title>Novosphingobium cyanobacteriorum sp. nov., isolated from a eutrophic reservoir during the Microcystis bloom period.</title>
        <authorList>
            <person name="Kang M."/>
            <person name="Le V."/>
            <person name="Ko S.-R."/>
            <person name="Lee S.-A."/>
            <person name="Ahn C.-Y."/>
        </authorList>
    </citation>
    <scope>NUCLEOTIDE SEQUENCE [LARGE SCALE GENOMIC DNA]</scope>
    <source>
        <strain evidence="9 10">HBC54</strain>
    </source>
</reference>
<comment type="subunit">
    <text evidence="7">The basal body constitutes a major portion of the flagellar organelle and consists of four rings (L,P,S, and M) mounted on a central rod.</text>
</comment>